<evidence type="ECO:0000256" key="1">
    <source>
        <dbReference type="SAM" id="MobiDB-lite"/>
    </source>
</evidence>
<sequence>MLVVTRSLQAEERKYDTEPIEESSSTAIIDDDDDMNEKETLSDIICEDTSFGNFFVKLFHSQANENVKFIKDCLRNLVVPHLSQNNLAFLKQPFVTNEMKESVFQIDALKVPSIDDKPRLFYQHF</sequence>
<organism evidence="2 3">
    <name type="scientific">Gossypium stocksii</name>
    <dbReference type="NCBI Taxonomy" id="47602"/>
    <lineage>
        <taxon>Eukaryota</taxon>
        <taxon>Viridiplantae</taxon>
        <taxon>Streptophyta</taxon>
        <taxon>Embryophyta</taxon>
        <taxon>Tracheophyta</taxon>
        <taxon>Spermatophyta</taxon>
        <taxon>Magnoliopsida</taxon>
        <taxon>eudicotyledons</taxon>
        <taxon>Gunneridae</taxon>
        <taxon>Pentapetalae</taxon>
        <taxon>rosids</taxon>
        <taxon>malvids</taxon>
        <taxon>Malvales</taxon>
        <taxon>Malvaceae</taxon>
        <taxon>Malvoideae</taxon>
        <taxon>Gossypium</taxon>
    </lineage>
</organism>
<feature type="region of interest" description="Disordered" evidence="1">
    <location>
        <begin position="13"/>
        <end position="35"/>
    </location>
</feature>
<evidence type="ECO:0000313" key="3">
    <source>
        <dbReference type="Proteomes" id="UP000828251"/>
    </source>
</evidence>
<proteinExistence type="predicted"/>
<dbReference type="EMBL" id="JAIQCV010000004">
    <property type="protein sequence ID" value="KAH1106707.1"/>
    <property type="molecule type" value="Genomic_DNA"/>
</dbReference>
<comment type="caution">
    <text evidence="2">The sequence shown here is derived from an EMBL/GenBank/DDBJ whole genome shotgun (WGS) entry which is preliminary data.</text>
</comment>
<reference evidence="2 3" key="1">
    <citation type="journal article" date="2021" name="Plant Biotechnol. J.">
        <title>Multi-omics assisted identification of the key and species-specific regulatory components of drought-tolerant mechanisms in Gossypium stocksii.</title>
        <authorList>
            <person name="Yu D."/>
            <person name="Ke L."/>
            <person name="Zhang D."/>
            <person name="Wu Y."/>
            <person name="Sun Y."/>
            <person name="Mei J."/>
            <person name="Sun J."/>
            <person name="Sun Y."/>
        </authorList>
    </citation>
    <scope>NUCLEOTIDE SEQUENCE [LARGE SCALE GENOMIC DNA]</scope>
    <source>
        <strain evidence="3">cv. E1</strain>
        <tissue evidence="2">Leaf</tissue>
    </source>
</reference>
<protein>
    <submittedName>
        <fullName evidence="2">Uncharacterized protein</fullName>
    </submittedName>
</protein>
<accession>A0A9D4AAK2</accession>
<dbReference type="Proteomes" id="UP000828251">
    <property type="component" value="Unassembled WGS sequence"/>
</dbReference>
<dbReference type="AlphaFoldDB" id="A0A9D4AAK2"/>
<gene>
    <name evidence="2" type="ORF">J1N35_010475</name>
</gene>
<name>A0A9D4AAK2_9ROSI</name>
<keyword evidence="3" id="KW-1185">Reference proteome</keyword>
<evidence type="ECO:0000313" key="2">
    <source>
        <dbReference type="EMBL" id="KAH1106707.1"/>
    </source>
</evidence>